<accession>T0IL82</accession>
<evidence type="ECO:0000313" key="2">
    <source>
        <dbReference type="Proteomes" id="UP000015527"/>
    </source>
</evidence>
<protein>
    <submittedName>
        <fullName evidence="1">Uncharacterized protein</fullName>
    </submittedName>
</protein>
<dbReference type="Proteomes" id="UP000015527">
    <property type="component" value="Unassembled WGS sequence"/>
</dbReference>
<proteinExistence type="predicted"/>
<name>T0IL82_9SPHN</name>
<dbReference type="RefSeq" id="WP_021235193.1">
    <property type="nucleotide sequence ID" value="NZ_ATHL01000110.1"/>
</dbReference>
<dbReference type="EMBL" id="ATHL01000110">
    <property type="protein sequence ID" value="EQB10394.1"/>
    <property type="molecule type" value="Genomic_DNA"/>
</dbReference>
<gene>
    <name evidence="1" type="ORF">L284_17010</name>
</gene>
<keyword evidence="2" id="KW-1185">Reference proteome</keyword>
<dbReference type="AlphaFoldDB" id="T0IL82"/>
<dbReference type="PATRIC" id="fig|1096930.3.peg.3376"/>
<organism evidence="1 2">
    <name type="scientific">Novosphingobium lindaniclasticum LE124</name>
    <dbReference type="NCBI Taxonomy" id="1096930"/>
    <lineage>
        <taxon>Bacteria</taxon>
        <taxon>Pseudomonadati</taxon>
        <taxon>Pseudomonadota</taxon>
        <taxon>Alphaproteobacteria</taxon>
        <taxon>Sphingomonadales</taxon>
        <taxon>Sphingomonadaceae</taxon>
        <taxon>Novosphingobium</taxon>
    </lineage>
</organism>
<evidence type="ECO:0000313" key="1">
    <source>
        <dbReference type="EMBL" id="EQB10394.1"/>
    </source>
</evidence>
<comment type="caution">
    <text evidence="1">The sequence shown here is derived from an EMBL/GenBank/DDBJ whole genome shotgun (WGS) entry which is preliminary data.</text>
</comment>
<reference evidence="1 2" key="1">
    <citation type="journal article" date="2013" name="Genome Announc.">
        <title>Genome Sequence of Novosphingobium lindaniclasticum LE124T, Isolated from a Hexachlorocyclohexane Dumpsite.</title>
        <authorList>
            <person name="Saxena A."/>
            <person name="Nayyar N."/>
            <person name="Sangwan N."/>
            <person name="Kumari R."/>
            <person name="Khurana J.P."/>
            <person name="Lal R."/>
        </authorList>
    </citation>
    <scope>NUCLEOTIDE SEQUENCE [LARGE SCALE GENOMIC DNA]</scope>
    <source>
        <strain evidence="1 2">LE124</strain>
    </source>
</reference>
<sequence length="56" mass="5947">MDELLYENMVEAAAERAAETGAVDLVDITNAAASGFDTNHFVNDVNAMVSKTLDDA</sequence>